<evidence type="ECO:0000256" key="2">
    <source>
        <dbReference type="ARBA" id="ARBA00022448"/>
    </source>
</evidence>
<dbReference type="Pfam" id="PF00528">
    <property type="entry name" value="BPD_transp_1"/>
    <property type="match status" value="1"/>
</dbReference>
<keyword evidence="6 7" id="KW-0472">Membrane</keyword>
<feature type="transmembrane region" description="Helical" evidence="7">
    <location>
        <begin position="178"/>
        <end position="199"/>
    </location>
</feature>
<evidence type="ECO:0000256" key="1">
    <source>
        <dbReference type="ARBA" id="ARBA00004651"/>
    </source>
</evidence>
<dbReference type="Proteomes" id="UP000194577">
    <property type="component" value="Unassembled WGS sequence"/>
</dbReference>
<organism evidence="10 11">
    <name type="scientific">Actinomyces ruminis</name>
    <dbReference type="NCBI Taxonomy" id="1937003"/>
    <lineage>
        <taxon>Bacteria</taxon>
        <taxon>Bacillati</taxon>
        <taxon>Actinomycetota</taxon>
        <taxon>Actinomycetes</taxon>
        <taxon>Actinomycetales</taxon>
        <taxon>Actinomycetaceae</taxon>
        <taxon>Actinomyces</taxon>
    </lineage>
</organism>
<evidence type="ECO:0000256" key="8">
    <source>
        <dbReference type="SAM" id="MobiDB-lite"/>
    </source>
</evidence>
<gene>
    <name evidence="10" type="ORF">BW737_000390</name>
</gene>
<dbReference type="PANTHER" id="PTHR43744">
    <property type="entry name" value="ABC TRANSPORTER PERMEASE PROTEIN MG189-RELATED-RELATED"/>
    <property type="match status" value="1"/>
</dbReference>
<dbReference type="CDD" id="cd06261">
    <property type="entry name" value="TM_PBP2"/>
    <property type="match status" value="1"/>
</dbReference>
<feature type="transmembrane region" description="Helical" evidence="7">
    <location>
        <begin position="245"/>
        <end position="268"/>
    </location>
</feature>
<dbReference type="PROSITE" id="PS50928">
    <property type="entry name" value="ABC_TM1"/>
    <property type="match status" value="1"/>
</dbReference>
<feature type="transmembrane region" description="Helical" evidence="7">
    <location>
        <begin position="348"/>
        <end position="368"/>
    </location>
</feature>
<dbReference type="InterPro" id="IPR035906">
    <property type="entry name" value="MetI-like_sf"/>
</dbReference>
<evidence type="ECO:0000313" key="10">
    <source>
        <dbReference type="EMBL" id="PHP53766.1"/>
    </source>
</evidence>
<evidence type="ECO:0000259" key="9">
    <source>
        <dbReference type="PROSITE" id="PS50928"/>
    </source>
</evidence>
<keyword evidence="5 7" id="KW-1133">Transmembrane helix</keyword>
<feature type="transmembrane region" description="Helical" evidence="7">
    <location>
        <begin position="211"/>
        <end position="233"/>
    </location>
</feature>
<reference evidence="10 11" key="1">
    <citation type="submission" date="2017-10" db="EMBL/GenBank/DDBJ databases">
        <title>Draft genome sequence of cellulolytic Actinomyces sp CtC72 isolated from cattle rumen fluid.</title>
        <authorList>
            <person name="Joshi A.J."/>
            <person name="Vasudevan G."/>
            <person name="Lanjekar V.B."/>
            <person name="Hivarkar S."/>
            <person name="Engineer A."/>
            <person name="Pore S.D."/>
            <person name="Dhakephalkar P.K."/>
            <person name="Dagar S."/>
        </authorList>
    </citation>
    <scope>NUCLEOTIDE SEQUENCE [LARGE SCALE GENOMIC DNA]</scope>
    <source>
        <strain evidence="11">CtC72</strain>
    </source>
</reference>
<sequence length="382" mass="41498">MEHRDPQSAQLHGHCSHTRCDSRTGHLHRGLRADGWWSRELDDYLDDAGIHTGIRSQRRRRCQRRFHVAACYNADAHHHRPLVGRAQEGIVKGKGRPAPSRFDSALGWTGEPSSRLIRLVIAALLLAVFGVPFLTVISSAFSHTSDPTQLAVLPTDPTLDNFRAAGEWSLFTYLRNSLIIAGGGLLLQMTASVLAGYALSRRKFRGQALVMLLFLMTMMLPEEVIAVPLSIVLGDLPLLGINLKGTVFAIILPVGIWGFSIMVMTEFMRDIPEEILEAARLDGLSEIGVLGRIVLPMCKPALGVITIFGFIMIWNQYLLPLIASNGPGSYTITVAIALLRDDPSGSTGLLAAGSVLALVPSLIVYLLLQSSLVRGITAGAGK</sequence>
<evidence type="ECO:0000313" key="11">
    <source>
        <dbReference type="Proteomes" id="UP000194577"/>
    </source>
</evidence>
<keyword evidence="2 7" id="KW-0813">Transport</keyword>
<feature type="transmembrane region" description="Helical" evidence="7">
    <location>
        <begin position="116"/>
        <end position="141"/>
    </location>
</feature>
<feature type="domain" description="ABC transmembrane type-1" evidence="9">
    <location>
        <begin position="174"/>
        <end position="368"/>
    </location>
</feature>
<evidence type="ECO:0000256" key="4">
    <source>
        <dbReference type="ARBA" id="ARBA00022692"/>
    </source>
</evidence>
<dbReference type="Gene3D" id="1.10.3720.10">
    <property type="entry name" value="MetI-like"/>
    <property type="match status" value="1"/>
</dbReference>
<dbReference type="InterPro" id="IPR000515">
    <property type="entry name" value="MetI-like"/>
</dbReference>
<comment type="caution">
    <text evidence="10">The sequence shown here is derived from an EMBL/GenBank/DDBJ whole genome shotgun (WGS) entry which is preliminary data.</text>
</comment>
<evidence type="ECO:0000256" key="5">
    <source>
        <dbReference type="ARBA" id="ARBA00022989"/>
    </source>
</evidence>
<keyword evidence="4 7" id="KW-0812">Transmembrane</keyword>
<name>A0ABX4ME79_9ACTO</name>
<protein>
    <submittedName>
        <fullName evidence="10">Carbohydrate ABC transporter permease</fullName>
    </submittedName>
</protein>
<accession>A0ABX4ME79</accession>
<dbReference type="PANTHER" id="PTHR43744:SF3">
    <property type="entry name" value="LACTOSE TRANSPORT SYSTEM PERMEASE PROTEIN LACG"/>
    <property type="match status" value="1"/>
</dbReference>
<evidence type="ECO:0000256" key="3">
    <source>
        <dbReference type="ARBA" id="ARBA00022475"/>
    </source>
</evidence>
<dbReference type="EMBL" id="MTPX02000005">
    <property type="protein sequence ID" value="PHP53766.1"/>
    <property type="molecule type" value="Genomic_DNA"/>
</dbReference>
<proteinExistence type="inferred from homology"/>
<feature type="region of interest" description="Disordered" evidence="8">
    <location>
        <begin position="1"/>
        <end position="25"/>
    </location>
</feature>
<feature type="transmembrane region" description="Helical" evidence="7">
    <location>
        <begin position="289"/>
        <end position="314"/>
    </location>
</feature>
<comment type="similarity">
    <text evidence="7">Belongs to the binding-protein-dependent transport system permease family.</text>
</comment>
<keyword evidence="11" id="KW-1185">Reference proteome</keyword>
<comment type="subcellular location">
    <subcellularLocation>
        <location evidence="1 7">Cell membrane</location>
        <topology evidence="1 7">Multi-pass membrane protein</topology>
    </subcellularLocation>
</comment>
<evidence type="ECO:0000256" key="6">
    <source>
        <dbReference type="ARBA" id="ARBA00023136"/>
    </source>
</evidence>
<evidence type="ECO:0000256" key="7">
    <source>
        <dbReference type="RuleBase" id="RU363032"/>
    </source>
</evidence>
<keyword evidence="3" id="KW-1003">Cell membrane</keyword>
<dbReference type="SUPFAM" id="SSF161098">
    <property type="entry name" value="MetI-like"/>
    <property type="match status" value="1"/>
</dbReference>